<comment type="catalytic activity">
    <reaction evidence="1">
        <text>an L-aminoacyl-L-amino acid + H2O = 2 an L-alpha-amino acid</text>
        <dbReference type="Rhea" id="RHEA:48940"/>
        <dbReference type="ChEBI" id="CHEBI:15377"/>
        <dbReference type="ChEBI" id="CHEBI:59869"/>
        <dbReference type="ChEBI" id="CHEBI:77460"/>
    </reaction>
</comment>
<keyword evidence="2" id="KW-0732">Signal</keyword>
<keyword evidence="1" id="KW-0645">Protease</keyword>
<comment type="caution">
    <text evidence="3">The sequence shown here is derived from an EMBL/GenBank/DDBJ whole genome shotgun (WGS) entry which is preliminary data.</text>
</comment>
<organism evidence="3 4">
    <name type="scientific">Alistipes intestinihominis</name>
    <dbReference type="NCBI Taxonomy" id="3133172"/>
    <lineage>
        <taxon>Bacteria</taxon>
        <taxon>Pseudomonadati</taxon>
        <taxon>Bacteroidota</taxon>
        <taxon>Bacteroidia</taxon>
        <taxon>Bacteroidales</taxon>
        <taxon>Rikenellaceae</taxon>
        <taxon>Alistipes</taxon>
    </lineage>
</organism>
<dbReference type="Gene3D" id="3.60.60.10">
    <property type="entry name" value="Penicillin V Acylase, Chain A"/>
    <property type="match status" value="1"/>
</dbReference>
<dbReference type="EMBL" id="JBBMFL010000016">
    <property type="protein sequence ID" value="MEQ2545793.1"/>
    <property type="molecule type" value="Genomic_DNA"/>
</dbReference>
<dbReference type="PROSITE" id="PS51257">
    <property type="entry name" value="PROKAR_LIPOPROTEIN"/>
    <property type="match status" value="1"/>
</dbReference>
<sequence>MKKLRLILAATAAVAYGAASACTNFIVTKGASTDGSVMVTYAADSHALYGALYHTPGGKFKDGAMLPVYEWDTGRYLRDIPQVRETYSTIGNMNEHSLIIGETTYGGRRELEDSTGRMDYGSLIYITLQRAKTAREAIGVIVDLANTYGYASSGESFSIADPDEAWIMELIGKGFKDDGKGGNARKGIVWVARRIPDGYVSAHANQARITAFPKNDPENCLYSPDVISFAREMGYYDGPDADFSFCDAYAPLDFGAMRACEARVWAFFRTVADDMDRYADYAMGHNKENRMPLWVKPRAKVSPKTLFDCMRDHYEGTPMDMTADIGAGGHNCPYRWRPMEFEVDDVSYVNERATATQQTGFWFVAQARPEVTRDMGILWFGVDDAATSCLTPIFCSAQEVPECFREGNGSMLEYSPTSAFWLFNRTTNFAYMRYDMISADIRKVADKWENDMLANVRKTDARVGRMSPAARRNYLTQLSVETAQELFDRWQRLNNYLLVKYMDGNVKSEHGDVLTFLDGDGSPAHFVDNGNGRQIPGKIQFPGYNEKWKRAVAADNGKTLRVIKN</sequence>
<evidence type="ECO:0000256" key="2">
    <source>
        <dbReference type="SAM" id="SignalP"/>
    </source>
</evidence>
<evidence type="ECO:0000313" key="3">
    <source>
        <dbReference type="EMBL" id="MEQ2545793.1"/>
    </source>
</evidence>
<name>A0ABV1H0E1_9BACT</name>
<dbReference type="InterPro" id="IPR005322">
    <property type="entry name" value="Peptidase_C69"/>
</dbReference>
<reference evidence="3 4" key="1">
    <citation type="submission" date="2024-03" db="EMBL/GenBank/DDBJ databases">
        <title>Human intestinal bacterial collection.</title>
        <authorList>
            <person name="Pauvert C."/>
            <person name="Hitch T.C.A."/>
            <person name="Clavel T."/>
        </authorList>
    </citation>
    <scope>NUCLEOTIDE SEQUENCE [LARGE SCALE GENOMIC DNA]</scope>
    <source>
        <strain evidence="3 4">CLA-KB-H122</strain>
    </source>
</reference>
<dbReference type="Proteomes" id="UP001460202">
    <property type="component" value="Unassembled WGS sequence"/>
</dbReference>
<keyword evidence="1 3" id="KW-0224">Dipeptidase</keyword>
<evidence type="ECO:0000313" key="4">
    <source>
        <dbReference type="Proteomes" id="UP001460202"/>
    </source>
</evidence>
<protein>
    <recommendedName>
        <fullName evidence="1">Dipeptidase</fullName>
        <ecNumber evidence="1">3.4.-.-</ecNumber>
    </recommendedName>
</protein>
<evidence type="ECO:0000256" key="1">
    <source>
        <dbReference type="RuleBase" id="RU364089"/>
    </source>
</evidence>
<dbReference type="RefSeq" id="WP_349094456.1">
    <property type="nucleotide sequence ID" value="NZ_JBBMFL010000016.1"/>
</dbReference>
<dbReference type="Pfam" id="PF03577">
    <property type="entry name" value="Peptidase_C69"/>
    <property type="match status" value="1"/>
</dbReference>
<proteinExistence type="inferred from homology"/>
<dbReference type="EC" id="3.4.-.-" evidence="1"/>
<feature type="signal peptide" evidence="2">
    <location>
        <begin position="1"/>
        <end position="21"/>
    </location>
</feature>
<dbReference type="GO" id="GO:0016805">
    <property type="term" value="F:dipeptidase activity"/>
    <property type="evidence" value="ECO:0007669"/>
    <property type="project" value="UniProtKB-KW"/>
</dbReference>
<dbReference type="PANTHER" id="PTHR12994:SF17">
    <property type="entry name" value="LD30995P"/>
    <property type="match status" value="1"/>
</dbReference>
<keyword evidence="4" id="KW-1185">Reference proteome</keyword>
<comment type="similarity">
    <text evidence="1">Belongs to the peptidase C69 family.</text>
</comment>
<accession>A0ABV1H0E1</accession>
<keyword evidence="1 3" id="KW-0378">Hydrolase</keyword>
<feature type="chain" id="PRO_5046868282" description="Dipeptidase" evidence="2">
    <location>
        <begin position="22"/>
        <end position="565"/>
    </location>
</feature>
<dbReference type="PANTHER" id="PTHR12994">
    <property type="entry name" value="SECERNIN"/>
    <property type="match status" value="1"/>
</dbReference>
<gene>
    <name evidence="3" type="ORF">WMO46_12650</name>
</gene>